<evidence type="ECO:0000313" key="1">
    <source>
        <dbReference type="EMBL" id="OIQ70676.1"/>
    </source>
</evidence>
<dbReference type="AlphaFoldDB" id="A0A1J5PSV2"/>
<sequence>MNHRHTKQGPAPPRLIDHRGNRRFGHAWVVFQFEAPNRDARSRLPIAVAADAFEAHQRADVTTRRTHPRQFGANIEAVLLDADQVHGINLR</sequence>
<reference evidence="1" key="1">
    <citation type="submission" date="2016-10" db="EMBL/GenBank/DDBJ databases">
        <title>Sequence of Gallionella enrichment culture.</title>
        <authorList>
            <person name="Poehlein A."/>
            <person name="Muehling M."/>
            <person name="Daniel R."/>
        </authorList>
    </citation>
    <scope>NUCLEOTIDE SEQUENCE</scope>
</reference>
<organism evidence="1">
    <name type="scientific">mine drainage metagenome</name>
    <dbReference type="NCBI Taxonomy" id="410659"/>
    <lineage>
        <taxon>unclassified sequences</taxon>
        <taxon>metagenomes</taxon>
        <taxon>ecological metagenomes</taxon>
    </lineage>
</organism>
<accession>A0A1J5PSV2</accession>
<protein>
    <submittedName>
        <fullName evidence="1">Uncharacterized protein</fullName>
    </submittedName>
</protein>
<name>A0A1J5PSV2_9ZZZZ</name>
<proteinExistence type="predicted"/>
<dbReference type="EMBL" id="MLJW01004085">
    <property type="protein sequence ID" value="OIQ70676.1"/>
    <property type="molecule type" value="Genomic_DNA"/>
</dbReference>
<gene>
    <name evidence="1" type="ORF">GALL_477110</name>
</gene>
<comment type="caution">
    <text evidence="1">The sequence shown here is derived from an EMBL/GenBank/DDBJ whole genome shotgun (WGS) entry which is preliminary data.</text>
</comment>